<evidence type="ECO:0000256" key="1">
    <source>
        <dbReference type="SAM" id="MobiDB-lite"/>
    </source>
</evidence>
<dbReference type="RefSeq" id="WP_276111001.1">
    <property type="nucleotide sequence ID" value="NZ_JARJBB010000013.1"/>
</dbReference>
<protein>
    <recommendedName>
        <fullName evidence="4">Abortive infection protein</fullName>
    </recommendedName>
</protein>
<feature type="region of interest" description="Disordered" evidence="1">
    <location>
        <begin position="312"/>
        <end position="332"/>
    </location>
</feature>
<proteinExistence type="predicted"/>
<comment type="caution">
    <text evidence="2">The sequence shown here is derived from an EMBL/GenBank/DDBJ whole genome shotgun (WGS) entry which is preliminary data.</text>
</comment>
<reference evidence="2 3" key="1">
    <citation type="submission" date="2023-03" db="EMBL/GenBank/DDBJ databases">
        <title>Draft genome sequence of Streptomyces sp. K1PA1 isolated from peat swamp forest in Thailand.</title>
        <authorList>
            <person name="Klaysubun C."/>
            <person name="Duangmal K."/>
        </authorList>
    </citation>
    <scope>NUCLEOTIDE SEQUENCE [LARGE SCALE GENOMIC DNA]</scope>
    <source>
        <strain evidence="2 3">K1PA1</strain>
    </source>
</reference>
<dbReference type="Gene3D" id="3.20.20.80">
    <property type="entry name" value="Glycosidases"/>
    <property type="match status" value="1"/>
</dbReference>
<evidence type="ECO:0000313" key="2">
    <source>
        <dbReference type="EMBL" id="MDF3301430.1"/>
    </source>
</evidence>
<accession>A0ABT6AC96</accession>
<dbReference type="Proteomes" id="UP001221150">
    <property type="component" value="Unassembled WGS sequence"/>
</dbReference>
<name>A0ABT6AC96_9ACTN</name>
<dbReference type="InterPro" id="IPR017853">
    <property type="entry name" value="GH"/>
</dbReference>
<sequence length="332" mass="36290">MRARGITYDTGTFPGEQLTRKTFEPEAVEREMQVIAGELHCDAVRISGRDADRLEAAARHAAGAGLEVWFSPFPVDLAPEDALALFTDCARRAEALRRDGAEVVFVTGCELSAFCHGFLPGDTYRDRLGAMLTADMAWWTSLGGVQERLNSFLAEAAAAVRAHFGGRVTYASGPWEGVDWQPFDVVAVDAYRTAHNADTFRDRLRDFFAHGKPVAVTEYGTCAYRGAGDRGGMAWQPPRDAVPDEDEQVRYLGELLDVFEEEGVDTALWFAFAAYDKPAERDIASYGVVRMLDATRWERKKVFGAMAARHARADTEAPGTGTPGIAPGAARG</sequence>
<evidence type="ECO:0008006" key="4">
    <source>
        <dbReference type="Google" id="ProtNLM"/>
    </source>
</evidence>
<organism evidence="2 3">
    <name type="scientific">Streptomyces tropicalis</name>
    <dbReference type="NCBI Taxonomy" id="3034234"/>
    <lineage>
        <taxon>Bacteria</taxon>
        <taxon>Bacillati</taxon>
        <taxon>Actinomycetota</taxon>
        <taxon>Actinomycetes</taxon>
        <taxon>Kitasatosporales</taxon>
        <taxon>Streptomycetaceae</taxon>
        <taxon>Streptomyces</taxon>
    </lineage>
</organism>
<keyword evidence="3" id="KW-1185">Reference proteome</keyword>
<dbReference type="EMBL" id="JARJBB010000013">
    <property type="protein sequence ID" value="MDF3301430.1"/>
    <property type="molecule type" value="Genomic_DNA"/>
</dbReference>
<feature type="compositionally biased region" description="Low complexity" evidence="1">
    <location>
        <begin position="316"/>
        <end position="332"/>
    </location>
</feature>
<dbReference type="SUPFAM" id="SSF51445">
    <property type="entry name" value="(Trans)glycosidases"/>
    <property type="match status" value="1"/>
</dbReference>
<gene>
    <name evidence="2" type="ORF">P3H78_22965</name>
</gene>
<evidence type="ECO:0000313" key="3">
    <source>
        <dbReference type="Proteomes" id="UP001221150"/>
    </source>
</evidence>